<accession>A0A9W3BAY6</accession>
<dbReference type="GeneID" id="106059585"/>
<reference evidence="12 13" key="1">
    <citation type="submission" date="2025-04" db="UniProtKB">
        <authorList>
            <consortium name="RefSeq"/>
        </authorList>
    </citation>
    <scope>IDENTIFICATION</scope>
</reference>
<evidence type="ECO:0000256" key="6">
    <source>
        <dbReference type="ARBA" id="ARBA00023136"/>
    </source>
</evidence>
<evidence type="ECO:0000313" key="12">
    <source>
        <dbReference type="RefSeq" id="XP_055896623.1"/>
    </source>
</evidence>
<evidence type="ECO:0000313" key="13">
    <source>
        <dbReference type="RefSeq" id="XP_055896624.1"/>
    </source>
</evidence>
<comment type="subcellular location">
    <subcellularLocation>
        <location evidence="9">Endomembrane system</location>
        <topology evidence="9">Single-pass membrane protein</topology>
    </subcellularLocation>
    <subcellularLocation>
        <location evidence="1">Nucleus envelope</location>
    </subcellularLocation>
</comment>
<dbReference type="AlphaFoldDB" id="A0A9W3BAY6"/>
<evidence type="ECO:0000256" key="1">
    <source>
        <dbReference type="ARBA" id="ARBA00004259"/>
    </source>
</evidence>
<name>A0A9W3BAY6_BIOGL</name>
<evidence type="ECO:0000256" key="8">
    <source>
        <dbReference type="ARBA" id="ARBA00023242"/>
    </source>
</evidence>
<dbReference type="Gene3D" id="3.40.50.12190">
    <property type="match status" value="1"/>
</dbReference>
<proteinExistence type="inferred from homology"/>
<dbReference type="GO" id="GO:0061024">
    <property type="term" value="P:membrane organization"/>
    <property type="evidence" value="ECO:0007669"/>
    <property type="project" value="TreeGrafter"/>
</dbReference>
<dbReference type="GO" id="GO:0016020">
    <property type="term" value="C:membrane"/>
    <property type="evidence" value="ECO:0007669"/>
    <property type="project" value="TreeGrafter"/>
</dbReference>
<evidence type="ECO:0000256" key="3">
    <source>
        <dbReference type="ARBA" id="ARBA00022553"/>
    </source>
</evidence>
<protein>
    <submittedName>
        <fullName evidence="12 13">Torsin-1A-interacting protein 2-like isoform X2</fullName>
    </submittedName>
</protein>
<dbReference type="InterPro" id="IPR038599">
    <property type="entry name" value="LAP1C-like_C_sf"/>
</dbReference>
<evidence type="ECO:0000256" key="9">
    <source>
        <dbReference type="ARBA" id="ARBA00037847"/>
    </source>
</evidence>
<dbReference type="Proteomes" id="UP001165740">
    <property type="component" value="Chromosome 9"/>
</dbReference>
<dbReference type="PANTHER" id="PTHR18843:SF7">
    <property type="entry name" value="LAMINA-ASSOCIATED POLYPEPTIDE 1B ISOFORM 1-RELATED"/>
    <property type="match status" value="1"/>
</dbReference>
<organism evidence="11 12">
    <name type="scientific">Biomphalaria glabrata</name>
    <name type="common">Bloodfluke planorb</name>
    <name type="synonym">Freshwater snail</name>
    <dbReference type="NCBI Taxonomy" id="6526"/>
    <lineage>
        <taxon>Eukaryota</taxon>
        <taxon>Metazoa</taxon>
        <taxon>Spiralia</taxon>
        <taxon>Lophotrochozoa</taxon>
        <taxon>Mollusca</taxon>
        <taxon>Gastropoda</taxon>
        <taxon>Heterobranchia</taxon>
        <taxon>Euthyneura</taxon>
        <taxon>Panpulmonata</taxon>
        <taxon>Hygrophila</taxon>
        <taxon>Lymnaeoidea</taxon>
        <taxon>Planorbidae</taxon>
        <taxon>Biomphalaria</taxon>
    </lineage>
</organism>
<sequence>MQCPCLILEGACCPVRSFMGTGMSEPSKTSDNDGTSYRKYIQDIENLSQQFPKQKKRLWTTVKASAHHILNETHSDYPSVIMMATDIHTNNLALCLAKLITSKFQSAGGNPQHPSVVDVDTLKYMQNNEQKKSLDDRLYEVLSKHKSVIIDNLQMLSAEAALLLHSYCDNDNAPYKDVMIVLMFYIDSSVHLLDPDRPNSVEGYVENLWIKDLDIDKVSAILSRVANNIVVVSDEETLPKTLCSDV</sequence>
<keyword evidence="8" id="KW-0539">Nucleus</keyword>
<evidence type="ECO:0000256" key="4">
    <source>
        <dbReference type="ARBA" id="ARBA00022692"/>
    </source>
</evidence>
<dbReference type="PANTHER" id="PTHR18843">
    <property type="entry name" value="TORSIN-1A-INTERACTING PROTEIN"/>
    <property type="match status" value="1"/>
</dbReference>
<dbReference type="InterPro" id="IPR008662">
    <property type="entry name" value="TOIP1/2"/>
</dbReference>
<keyword evidence="6" id="KW-0472">Membrane</keyword>
<dbReference type="GO" id="GO:0001671">
    <property type="term" value="F:ATPase activator activity"/>
    <property type="evidence" value="ECO:0007669"/>
    <property type="project" value="InterPro"/>
</dbReference>
<keyword evidence="5" id="KW-1133">Transmembrane helix</keyword>
<dbReference type="GO" id="GO:0005635">
    <property type="term" value="C:nuclear envelope"/>
    <property type="evidence" value="ECO:0007669"/>
    <property type="project" value="UniProtKB-SubCell"/>
</dbReference>
<evidence type="ECO:0000256" key="7">
    <source>
        <dbReference type="ARBA" id="ARBA00023180"/>
    </source>
</evidence>
<evidence type="ECO:0000313" key="11">
    <source>
        <dbReference type="Proteomes" id="UP001165740"/>
    </source>
</evidence>
<feature type="domain" description="Torsin-1A-interacting protein 1/2 AAA+ activator" evidence="10">
    <location>
        <begin position="36"/>
        <end position="189"/>
    </location>
</feature>
<evidence type="ECO:0000259" key="10">
    <source>
        <dbReference type="Pfam" id="PF05609"/>
    </source>
</evidence>
<dbReference type="RefSeq" id="XP_055896623.1">
    <property type="nucleotide sequence ID" value="XM_056040648.1"/>
</dbReference>
<keyword evidence="4" id="KW-0812">Transmembrane</keyword>
<keyword evidence="3" id="KW-0597">Phosphoprotein</keyword>
<evidence type="ECO:0000256" key="5">
    <source>
        <dbReference type="ARBA" id="ARBA00022989"/>
    </source>
</evidence>
<evidence type="ECO:0000256" key="2">
    <source>
        <dbReference type="ARBA" id="ARBA00007860"/>
    </source>
</evidence>
<keyword evidence="11" id="KW-1185">Reference proteome</keyword>
<dbReference type="InterPro" id="IPR046753">
    <property type="entry name" value="TOIP1/2_C"/>
</dbReference>
<gene>
    <name evidence="12 13" type="primary">LOC106059585</name>
</gene>
<dbReference type="RefSeq" id="XP_055896624.1">
    <property type="nucleotide sequence ID" value="XM_056040649.1"/>
</dbReference>
<comment type="similarity">
    <text evidence="2">Belongs to the TOR1AIP family.</text>
</comment>
<dbReference type="Pfam" id="PF05609">
    <property type="entry name" value="LAP1_C"/>
    <property type="match status" value="1"/>
</dbReference>
<keyword evidence="7" id="KW-0325">Glycoprotein</keyword>